<dbReference type="Gene3D" id="1.20.140.160">
    <property type="match status" value="1"/>
</dbReference>
<dbReference type="InterPro" id="IPR013324">
    <property type="entry name" value="RNA_pol_sigma_r3/r4-like"/>
</dbReference>
<gene>
    <name evidence="2" type="ORF">I6J18_17330</name>
</gene>
<name>A0A974NKH2_PERPY</name>
<accession>A0A974NKH2</accession>
<dbReference type="EMBL" id="CP068053">
    <property type="protein sequence ID" value="QQS99376.1"/>
    <property type="molecule type" value="Genomic_DNA"/>
</dbReference>
<dbReference type="GO" id="GO:0003700">
    <property type="term" value="F:DNA-binding transcription factor activity"/>
    <property type="evidence" value="ECO:0007669"/>
    <property type="project" value="InterPro"/>
</dbReference>
<evidence type="ECO:0000313" key="2">
    <source>
        <dbReference type="EMBL" id="QQS99376.1"/>
    </source>
</evidence>
<keyword evidence="3" id="KW-1185">Reference proteome</keyword>
<reference evidence="2 3" key="1">
    <citation type="submission" date="2021-01" db="EMBL/GenBank/DDBJ databases">
        <title>FDA dAtabase for Regulatory Grade micrObial Sequences (FDA-ARGOS): Supporting development and validation of Infectious Disease Dx tests.</title>
        <authorList>
            <person name="Nelson B."/>
            <person name="Plummer A."/>
            <person name="Tallon L."/>
            <person name="Sadzewicz L."/>
            <person name="Zhao X."/>
            <person name="Boylan J."/>
            <person name="Ott S."/>
            <person name="Bowen H."/>
            <person name="Vavikolanu K."/>
            <person name="Mehta A."/>
            <person name="Aluvathingal J."/>
            <person name="Nadendla S."/>
            <person name="Myers T."/>
            <person name="Yan Y."/>
            <person name="Sichtig H."/>
        </authorList>
    </citation>
    <scope>NUCLEOTIDE SEQUENCE [LARGE SCALE GENOMIC DNA]</scope>
    <source>
        <strain evidence="2 3">FDAARGOS_1161</strain>
    </source>
</reference>
<dbReference type="KEGG" id="ppsr:I6J18_17330"/>
<feature type="domain" description="RNA polymerase sigma-70 region 4" evidence="1">
    <location>
        <begin position="144"/>
        <end position="193"/>
    </location>
</feature>
<evidence type="ECO:0000313" key="3">
    <source>
        <dbReference type="Proteomes" id="UP000595254"/>
    </source>
</evidence>
<dbReference type="Proteomes" id="UP000595254">
    <property type="component" value="Chromosome"/>
</dbReference>
<protein>
    <submittedName>
        <fullName evidence="2">Sigma-70 family RNA polymerase sigma factor</fullName>
    </submittedName>
</protein>
<dbReference type="AlphaFoldDB" id="A0A974NKH2"/>
<dbReference type="RefSeq" id="WP_040374303.1">
    <property type="nucleotide sequence ID" value="NZ_CP068053.1"/>
</dbReference>
<organism evidence="2 3">
    <name type="scientific">Peribacillus psychrosaccharolyticus</name>
    <name type="common">Bacillus psychrosaccharolyticus</name>
    <dbReference type="NCBI Taxonomy" id="1407"/>
    <lineage>
        <taxon>Bacteria</taxon>
        <taxon>Bacillati</taxon>
        <taxon>Bacillota</taxon>
        <taxon>Bacilli</taxon>
        <taxon>Bacillales</taxon>
        <taxon>Bacillaceae</taxon>
        <taxon>Peribacillus</taxon>
    </lineage>
</organism>
<dbReference type="Pfam" id="PF04545">
    <property type="entry name" value="Sigma70_r4"/>
    <property type="match status" value="1"/>
</dbReference>
<proteinExistence type="predicted"/>
<evidence type="ECO:0000259" key="1">
    <source>
        <dbReference type="Pfam" id="PF04545"/>
    </source>
</evidence>
<dbReference type="InterPro" id="IPR007630">
    <property type="entry name" value="RNA_pol_sigma70_r4"/>
</dbReference>
<dbReference type="SUPFAM" id="SSF88659">
    <property type="entry name" value="Sigma3 and sigma4 domains of RNA polymerase sigma factors"/>
    <property type="match status" value="1"/>
</dbReference>
<dbReference type="GO" id="GO:0006352">
    <property type="term" value="P:DNA-templated transcription initiation"/>
    <property type="evidence" value="ECO:0007669"/>
    <property type="project" value="InterPro"/>
</dbReference>
<sequence>MNKTTILFLSNTFECLIVKHQNFFEQPIIKLFLQQPANRASFLAALENPTSPYVSELNDKFEFFYYRTRIQKYLCSLIHFYSIDYDKRERKHRERYLSILDKPASEFENGRSLLELLDYDMDMDNWNYSIELSSILSDEDLIIAIRKLTHKQGVVLSLYFINGYTNKEIAAYFKETPQNISNIRKQAIHKIRQNYRKRTLNRKEDKYCG</sequence>